<comment type="caution">
    <text evidence="1">The sequence shown here is derived from an EMBL/GenBank/DDBJ whole genome shotgun (WGS) entry which is preliminary data.</text>
</comment>
<dbReference type="Proteomes" id="UP001165960">
    <property type="component" value="Unassembled WGS sequence"/>
</dbReference>
<evidence type="ECO:0000313" key="2">
    <source>
        <dbReference type="Proteomes" id="UP001165960"/>
    </source>
</evidence>
<organism evidence="1 2">
    <name type="scientific">Entomophthora muscae</name>
    <dbReference type="NCBI Taxonomy" id="34485"/>
    <lineage>
        <taxon>Eukaryota</taxon>
        <taxon>Fungi</taxon>
        <taxon>Fungi incertae sedis</taxon>
        <taxon>Zoopagomycota</taxon>
        <taxon>Entomophthoromycotina</taxon>
        <taxon>Entomophthoromycetes</taxon>
        <taxon>Entomophthorales</taxon>
        <taxon>Entomophthoraceae</taxon>
        <taxon>Entomophthora</taxon>
    </lineage>
</organism>
<keyword evidence="2" id="KW-1185">Reference proteome</keyword>
<sequence length="260" mass="29048">MDSSQMFWEASSLGLTMNGVSKVEPWGGHVGGPPTARSTCVPFSVAIENFNEADISAVTVDPHLPIKARHRLQAHQTEVLTKHFSQSPNPSPATRAELAELLNMREREVQVWFQNRRAKIKREQAAPSTKKPKKVQRRQKPKTPPSASEPAFCSDPTGMSMDLATQADLLSMNFPPAPFSWEWPFSGTTYAIPHNNLQATAQPPTHDNQMSPFYLNYPMLANITAPLQFDFAWDMVNSSADMQHYTTETSFEAFNPSVPF</sequence>
<proteinExistence type="predicted"/>
<protein>
    <submittedName>
        <fullName evidence="1">Uncharacterized protein</fullName>
    </submittedName>
</protein>
<gene>
    <name evidence="1" type="ORF">DSO57_1003814</name>
</gene>
<reference evidence="1" key="1">
    <citation type="submission" date="2022-04" db="EMBL/GenBank/DDBJ databases">
        <title>Genome of the entomopathogenic fungus Entomophthora muscae.</title>
        <authorList>
            <person name="Elya C."/>
            <person name="Lovett B.R."/>
            <person name="Lee E."/>
            <person name="Macias A.M."/>
            <person name="Hajek A.E."/>
            <person name="De Bivort B.L."/>
            <person name="Kasson M.T."/>
            <person name="De Fine Licht H.H."/>
            <person name="Stajich J.E."/>
        </authorList>
    </citation>
    <scope>NUCLEOTIDE SEQUENCE</scope>
    <source>
        <strain evidence="1">Berkeley</strain>
    </source>
</reference>
<name>A0ACC2UI20_9FUNG</name>
<dbReference type="EMBL" id="QTSX02000719">
    <property type="protein sequence ID" value="KAJ9086480.1"/>
    <property type="molecule type" value="Genomic_DNA"/>
</dbReference>
<evidence type="ECO:0000313" key="1">
    <source>
        <dbReference type="EMBL" id="KAJ9086480.1"/>
    </source>
</evidence>
<accession>A0ACC2UI20</accession>